<dbReference type="EMBL" id="FXEG02000005">
    <property type="protein sequence ID" value="SOX55906.1"/>
    <property type="molecule type" value="Genomic_DNA"/>
</dbReference>
<protein>
    <submittedName>
        <fullName evidence="1">ESX-1 secretion-associated protein</fullName>
    </submittedName>
</protein>
<dbReference type="GO" id="GO:0009306">
    <property type="term" value="P:protein secretion"/>
    <property type="evidence" value="ECO:0007669"/>
    <property type="project" value="InterPro"/>
</dbReference>
<sequence>MNTLVIRPQDLEEAAKHLDEASAKALEASEVTTDIESELRKTHGLYSLPSSSEFDRANKVRRKAAVSIAVVANNLAAKLRYAGYLYDGADELLASNLDKQLLPNDFQQG</sequence>
<reference evidence="1" key="1">
    <citation type="submission" date="2018-01" db="EMBL/GenBank/DDBJ databases">
        <authorList>
            <consortium name="Urmite Genomes"/>
        </authorList>
    </citation>
    <scope>NUCLEOTIDE SEQUENCE [LARGE SCALE GENOMIC DNA]</scope>
    <source>
        <strain evidence="1">AFP003</strain>
    </source>
</reference>
<name>A0A2K4YGI6_9MYCO</name>
<dbReference type="InterPro" id="IPR022536">
    <property type="entry name" value="EspC"/>
</dbReference>
<keyword evidence="2" id="KW-1185">Reference proteome</keyword>
<dbReference type="Pfam" id="PF10824">
    <property type="entry name" value="T7SS_ESX_EspC"/>
    <property type="match status" value="1"/>
</dbReference>
<dbReference type="AlphaFoldDB" id="A0A2K4YGI6"/>
<dbReference type="Proteomes" id="UP000236318">
    <property type="component" value="Unassembled WGS sequence"/>
</dbReference>
<proteinExistence type="predicted"/>
<comment type="caution">
    <text evidence="1">The sequence shown here is derived from an EMBL/GenBank/DDBJ whole genome shotgun (WGS) entry which is preliminary data.</text>
</comment>
<evidence type="ECO:0000313" key="1">
    <source>
        <dbReference type="EMBL" id="SOX55906.1"/>
    </source>
</evidence>
<gene>
    <name evidence="1" type="ORF">MAAFP003_4602</name>
</gene>
<accession>A0A2K4YGI6</accession>
<dbReference type="RefSeq" id="WP_096290003.1">
    <property type="nucleotide sequence ID" value="NZ_FXEG02000005.1"/>
</dbReference>
<organism evidence="1 2">
    <name type="scientific">Mycobacterium ahvazicum</name>
    <dbReference type="NCBI Taxonomy" id="1964395"/>
    <lineage>
        <taxon>Bacteria</taxon>
        <taxon>Bacillati</taxon>
        <taxon>Actinomycetota</taxon>
        <taxon>Actinomycetes</taxon>
        <taxon>Mycobacteriales</taxon>
        <taxon>Mycobacteriaceae</taxon>
        <taxon>Mycobacterium</taxon>
        <taxon>Mycobacterium simiae complex</taxon>
    </lineage>
</organism>
<evidence type="ECO:0000313" key="2">
    <source>
        <dbReference type="Proteomes" id="UP000236318"/>
    </source>
</evidence>